<protein>
    <submittedName>
        <fullName evidence="1">Uncharacterized protein</fullName>
    </submittedName>
</protein>
<dbReference type="OrthoDB" id="2584995at2759"/>
<comment type="caution">
    <text evidence="1">The sequence shown here is derived from an EMBL/GenBank/DDBJ whole genome shotgun (WGS) entry which is preliminary data.</text>
</comment>
<accession>A0A427YXJ2</accession>
<name>A0A427YXJ2_9TREE</name>
<gene>
    <name evidence="1" type="ORF">EHS25_000900</name>
</gene>
<dbReference type="Proteomes" id="UP000279259">
    <property type="component" value="Unassembled WGS sequence"/>
</dbReference>
<evidence type="ECO:0000313" key="2">
    <source>
        <dbReference type="Proteomes" id="UP000279259"/>
    </source>
</evidence>
<proteinExistence type="predicted"/>
<dbReference type="AlphaFoldDB" id="A0A427YXJ2"/>
<dbReference type="STRING" id="1890683.A0A427YXJ2"/>
<dbReference type="EMBL" id="RSCD01000001">
    <property type="protein sequence ID" value="RSH95808.1"/>
    <property type="molecule type" value="Genomic_DNA"/>
</dbReference>
<organism evidence="1 2">
    <name type="scientific">Saitozyma podzolica</name>
    <dbReference type="NCBI Taxonomy" id="1890683"/>
    <lineage>
        <taxon>Eukaryota</taxon>
        <taxon>Fungi</taxon>
        <taxon>Dikarya</taxon>
        <taxon>Basidiomycota</taxon>
        <taxon>Agaricomycotina</taxon>
        <taxon>Tremellomycetes</taxon>
        <taxon>Tremellales</taxon>
        <taxon>Trimorphomycetaceae</taxon>
        <taxon>Saitozyma</taxon>
    </lineage>
</organism>
<keyword evidence="2" id="KW-1185">Reference proteome</keyword>
<evidence type="ECO:0000313" key="1">
    <source>
        <dbReference type="EMBL" id="RSH95808.1"/>
    </source>
</evidence>
<sequence>MRGTCPHEVSDVAALVLRALRGGEKRVPIEPQAGVNVLLNGLPDRFGSFVDSIWTAEKNPSIEDIKISILRVNAGQLNRSNEKAIAARKASLSLDSTTSLSAFYAGLKKSEVWSTWPPVAEPLEPSTATSSTGWDSVHRAKHYEIHP</sequence>
<reference evidence="1 2" key="1">
    <citation type="submission" date="2018-11" db="EMBL/GenBank/DDBJ databases">
        <title>Genome sequence of Saitozyma podzolica DSM 27192.</title>
        <authorList>
            <person name="Aliyu H."/>
            <person name="Gorte O."/>
            <person name="Ochsenreither K."/>
        </authorList>
    </citation>
    <scope>NUCLEOTIDE SEQUENCE [LARGE SCALE GENOMIC DNA]</scope>
    <source>
        <strain evidence="1 2">DSM 27192</strain>
    </source>
</reference>